<organism evidence="1 2">
    <name type="scientific">Segniliparus rugosus (strain ATCC BAA-974 / DSM 45345 / CCUG 50838 / CIP 108380 / JCM 13579 / CDC 945)</name>
    <dbReference type="NCBI Taxonomy" id="679197"/>
    <lineage>
        <taxon>Bacteria</taxon>
        <taxon>Bacillati</taxon>
        <taxon>Actinomycetota</taxon>
        <taxon>Actinomycetes</taxon>
        <taxon>Mycobacteriales</taxon>
        <taxon>Segniliparaceae</taxon>
        <taxon>Segniliparus</taxon>
    </lineage>
</organism>
<name>E5XLN2_SEGRC</name>
<dbReference type="eggNOG" id="ENOG50322WV">
    <property type="taxonomic scope" value="Bacteria"/>
</dbReference>
<protein>
    <submittedName>
        <fullName evidence="1">Uncharacterized protein</fullName>
    </submittedName>
</protein>
<dbReference type="OrthoDB" id="5380150at2"/>
<sequence length="115" mass="13168">MSKNVKNKTADTVEELTSDMRGLWLVVTQGSRHIWDLETHPPGYVRVPGPQSLSGAFPMDRQLVRLSRVGRWPKIGGTSLVFFDVPDDPMKEYWRQSSAIARIERLPDPRFEDCL</sequence>
<evidence type="ECO:0000313" key="2">
    <source>
        <dbReference type="Proteomes" id="UP000004816"/>
    </source>
</evidence>
<accession>E5XLN2</accession>
<evidence type="ECO:0000313" key="1">
    <source>
        <dbReference type="EMBL" id="EFV14710.1"/>
    </source>
</evidence>
<dbReference type="EMBL" id="ACZI02000003">
    <property type="protein sequence ID" value="EFV14710.1"/>
    <property type="molecule type" value="Genomic_DNA"/>
</dbReference>
<comment type="caution">
    <text evidence="1">The sequence shown here is derived from an EMBL/GenBank/DDBJ whole genome shotgun (WGS) entry which is preliminary data.</text>
</comment>
<proteinExistence type="predicted"/>
<gene>
    <name evidence="1" type="ORF">HMPREF9336_00401</name>
</gene>
<dbReference type="HOGENOM" id="CLU_2107323_0_0_11"/>
<dbReference type="RefSeq" id="WP_007467346.1">
    <property type="nucleotide sequence ID" value="NZ_KI391954.1"/>
</dbReference>
<dbReference type="AlphaFoldDB" id="E5XLN2"/>
<keyword evidence="2" id="KW-1185">Reference proteome</keyword>
<reference evidence="1 2" key="1">
    <citation type="journal article" date="2011" name="Stand. Genomic Sci.">
        <title>High quality draft genome sequence of Segniliparus rugosus CDC 945(T)= (ATCC BAA-974(T)).</title>
        <authorList>
            <person name="Earl A.M."/>
            <person name="Desjardins C.A."/>
            <person name="Fitzgerald M.G."/>
            <person name="Arachchi H.M."/>
            <person name="Zeng Q."/>
            <person name="Mehta T."/>
            <person name="Griggs A."/>
            <person name="Birren B.W."/>
            <person name="Toney N.C."/>
            <person name="Carr J."/>
            <person name="Posey J."/>
            <person name="Butler W.R."/>
        </authorList>
    </citation>
    <scope>NUCLEOTIDE SEQUENCE [LARGE SCALE GENOMIC DNA]</scope>
    <source>
        <strain evidence="2">ATCC BAA-974 / DSM 45345 / CCUG 50838 / CIP 108380 / JCM 13579 / CDC 945</strain>
    </source>
</reference>
<dbReference type="Proteomes" id="UP000004816">
    <property type="component" value="Unassembled WGS sequence"/>
</dbReference>